<name>A0A365NYG0_9FLAO</name>
<evidence type="ECO:0000313" key="1">
    <source>
        <dbReference type="EMBL" id="RBA26848.1"/>
    </source>
</evidence>
<dbReference type="EMBL" id="QLST01000053">
    <property type="protein sequence ID" value="RBA26848.1"/>
    <property type="molecule type" value="Genomic_DNA"/>
</dbReference>
<protein>
    <submittedName>
        <fullName evidence="1">Uncharacterized protein</fullName>
    </submittedName>
</protein>
<organism evidence="1 2">
    <name type="scientific">Flavobacterium tibetense</name>
    <dbReference type="NCBI Taxonomy" id="2233533"/>
    <lineage>
        <taxon>Bacteria</taxon>
        <taxon>Pseudomonadati</taxon>
        <taxon>Bacteroidota</taxon>
        <taxon>Flavobacteriia</taxon>
        <taxon>Flavobacteriales</taxon>
        <taxon>Flavobacteriaceae</taxon>
        <taxon>Flavobacterium</taxon>
    </lineage>
</organism>
<reference evidence="1 2" key="1">
    <citation type="submission" date="2018-06" db="EMBL/GenBank/DDBJ databases">
        <title>Flavobacterium tibetense sp. nov., isolated from a wetland YonghuCo on Tibetan Plateau.</title>
        <authorList>
            <person name="Xing P."/>
            <person name="Phurbu D."/>
            <person name="Lu H."/>
        </authorList>
    </citation>
    <scope>NUCLEOTIDE SEQUENCE [LARGE SCALE GENOMIC DNA]</scope>
    <source>
        <strain evidence="1 2">YH5</strain>
    </source>
</reference>
<dbReference type="Proteomes" id="UP000253319">
    <property type="component" value="Unassembled WGS sequence"/>
</dbReference>
<accession>A0A365NYG0</accession>
<dbReference type="AlphaFoldDB" id="A0A365NYG0"/>
<evidence type="ECO:0000313" key="2">
    <source>
        <dbReference type="Proteomes" id="UP000253319"/>
    </source>
</evidence>
<comment type="caution">
    <text evidence="1">The sequence shown here is derived from an EMBL/GenBank/DDBJ whole genome shotgun (WGS) entry which is preliminary data.</text>
</comment>
<keyword evidence="2" id="KW-1185">Reference proteome</keyword>
<sequence length="89" mass="10190">FPHDGGLFLRAYAKEHVGLTRAVFELYRGVFSCFVVMQASALSVGQRLLFIAETKEQCNKKGGSHYDPKQQFMEKNLFYTSCRTSNILY</sequence>
<feature type="non-terminal residue" evidence="1">
    <location>
        <position position="1"/>
    </location>
</feature>
<dbReference type="RefSeq" id="WP_204673667.1">
    <property type="nucleotide sequence ID" value="NZ_QLST01000053.1"/>
</dbReference>
<gene>
    <name evidence="1" type="ORF">DPN68_13065</name>
</gene>
<proteinExistence type="predicted"/>